<protein>
    <submittedName>
        <fullName evidence="4">Pentatricopeptide repeat-containing protein</fullName>
    </submittedName>
</protein>
<dbReference type="InterPro" id="IPR011990">
    <property type="entry name" value="TPR-like_helical_dom_sf"/>
</dbReference>
<dbReference type="InterPro" id="IPR050667">
    <property type="entry name" value="PPR-containing_protein"/>
</dbReference>
<dbReference type="PANTHER" id="PTHR47939:SF1">
    <property type="entry name" value="OS04G0684500 PROTEIN"/>
    <property type="match status" value="1"/>
</dbReference>
<dbReference type="Pfam" id="PF12854">
    <property type="entry name" value="PPR_1"/>
    <property type="match status" value="1"/>
</dbReference>
<evidence type="ECO:0000313" key="4">
    <source>
        <dbReference type="EMBL" id="WOL11609.1"/>
    </source>
</evidence>
<feature type="repeat" description="PPR" evidence="3">
    <location>
        <begin position="350"/>
        <end position="384"/>
    </location>
</feature>
<comment type="similarity">
    <text evidence="1">Belongs to the PPR family. P subfamily.</text>
</comment>
<organism evidence="4 5">
    <name type="scientific">Canna indica</name>
    <name type="common">Indian-shot</name>
    <dbReference type="NCBI Taxonomy" id="4628"/>
    <lineage>
        <taxon>Eukaryota</taxon>
        <taxon>Viridiplantae</taxon>
        <taxon>Streptophyta</taxon>
        <taxon>Embryophyta</taxon>
        <taxon>Tracheophyta</taxon>
        <taxon>Spermatophyta</taxon>
        <taxon>Magnoliopsida</taxon>
        <taxon>Liliopsida</taxon>
        <taxon>Zingiberales</taxon>
        <taxon>Cannaceae</taxon>
        <taxon>Canna</taxon>
    </lineage>
</organism>
<feature type="repeat" description="PPR" evidence="3">
    <location>
        <begin position="172"/>
        <end position="206"/>
    </location>
</feature>
<dbReference type="Pfam" id="PF13041">
    <property type="entry name" value="PPR_2"/>
    <property type="match status" value="2"/>
</dbReference>
<keyword evidence="5" id="KW-1185">Reference proteome</keyword>
<reference evidence="4 5" key="1">
    <citation type="submission" date="2023-10" db="EMBL/GenBank/DDBJ databases">
        <title>Chromosome-scale genome assembly provides insights into flower coloration mechanisms of Canna indica.</title>
        <authorList>
            <person name="Li C."/>
        </authorList>
    </citation>
    <scope>NUCLEOTIDE SEQUENCE [LARGE SCALE GENOMIC DNA]</scope>
    <source>
        <tissue evidence="4">Flower</tissue>
    </source>
</reference>
<feature type="repeat" description="PPR" evidence="3">
    <location>
        <begin position="280"/>
        <end position="314"/>
    </location>
</feature>
<sequence length="493" mass="54286">MPLFYPIPRRLLSFETLRLPSAIPPRLLFSSASAAAADFWRLLRSNNELPSFERTLSRSLPKIHLTASVVESVLATSSDDVDRALALRFFVWAGLQPRHIHSAAAYAFACDALHLSRHPQFLSHLLDYYRVAALPVSLKTFKILFNLCRHGDLPDEALALLRKMPEFDCRPNTSSYNAVIRLLADAGRGPAVAALLADMAEANSIPDMITYVSAVRGLSASGQIGAARRLLGQMRTNGCVPNVVVYSAFLDGACACGDLKSAMEVLGEMENGLEGTCAPNVVSYTCLMKCLCEQGRLYDALGILDRMARRGCSPNPVTVRTLIDGFCARGYVEIAHELIQKVAGDGKVSAQDCYNVFVRCLLRIEDVDEAQKVLQRMLEKGIRPNGSAFNSLMRALCERRQFLDAYNWLLDMEERGLVCVNSDVYSSLLLGICDEGHTVEALKLGTKIVEREIPLQGDCADGIIGVLKEFGEHALASQIMRLKQPHNSYNIES</sequence>
<evidence type="ECO:0000256" key="3">
    <source>
        <dbReference type="PROSITE-ProRule" id="PRU00708"/>
    </source>
</evidence>
<dbReference type="EMBL" id="CP136895">
    <property type="protein sequence ID" value="WOL11609.1"/>
    <property type="molecule type" value="Genomic_DNA"/>
</dbReference>
<feature type="repeat" description="PPR" evidence="3">
    <location>
        <begin position="242"/>
        <end position="272"/>
    </location>
</feature>
<dbReference type="NCBIfam" id="TIGR00756">
    <property type="entry name" value="PPR"/>
    <property type="match status" value="5"/>
</dbReference>
<name>A0AAQ3QHQ1_9LILI</name>
<feature type="repeat" description="PPR" evidence="3">
    <location>
        <begin position="385"/>
        <end position="419"/>
    </location>
</feature>
<dbReference type="Gene3D" id="1.25.40.10">
    <property type="entry name" value="Tetratricopeptide repeat domain"/>
    <property type="match status" value="3"/>
</dbReference>
<dbReference type="PANTHER" id="PTHR47939">
    <property type="entry name" value="MEMBRANE-ASSOCIATED SALT-INDUCIBLE PROTEIN-LIKE"/>
    <property type="match status" value="1"/>
</dbReference>
<dbReference type="PROSITE" id="PS51375">
    <property type="entry name" value="PPR"/>
    <property type="match status" value="7"/>
</dbReference>
<accession>A0AAQ3QHQ1</accession>
<feature type="repeat" description="PPR" evidence="3">
    <location>
        <begin position="207"/>
        <end position="241"/>
    </location>
</feature>
<evidence type="ECO:0000256" key="2">
    <source>
        <dbReference type="ARBA" id="ARBA00022737"/>
    </source>
</evidence>
<evidence type="ECO:0000256" key="1">
    <source>
        <dbReference type="ARBA" id="ARBA00007626"/>
    </source>
</evidence>
<evidence type="ECO:0000313" key="5">
    <source>
        <dbReference type="Proteomes" id="UP001327560"/>
    </source>
</evidence>
<keyword evidence="2" id="KW-0677">Repeat</keyword>
<dbReference type="AlphaFoldDB" id="A0AAQ3QHQ1"/>
<dbReference type="InterPro" id="IPR002885">
    <property type="entry name" value="PPR_rpt"/>
</dbReference>
<gene>
    <name evidence="4" type="ORF">Cni_G20373</name>
</gene>
<proteinExistence type="inferred from homology"/>
<dbReference type="Proteomes" id="UP001327560">
    <property type="component" value="Chromosome 6"/>
</dbReference>
<dbReference type="Pfam" id="PF01535">
    <property type="entry name" value="PPR"/>
    <property type="match status" value="1"/>
</dbReference>
<feature type="repeat" description="PPR" evidence="3">
    <location>
        <begin position="137"/>
        <end position="171"/>
    </location>
</feature>